<dbReference type="GO" id="GO:0005737">
    <property type="term" value="C:cytoplasm"/>
    <property type="evidence" value="ECO:0007669"/>
    <property type="project" value="UniProtKB-SubCell"/>
</dbReference>
<dbReference type="Pfam" id="PF03372">
    <property type="entry name" value="Exo_endo_phos"/>
    <property type="match status" value="2"/>
</dbReference>
<dbReference type="SMART" id="SM00369">
    <property type="entry name" value="LRR_TYP"/>
    <property type="match status" value="3"/>
</dbReference>
<dbReference type="GO" id="GO:0004535">
    <property type="term" value="F:poly(A)-specific ribonuclease activity"/>
    <property type="evidence" value="ECO:0007669"/>
    <property type="project" value="UniProtKB-EC"/>
</dbReference>
<evidence type="ECO:0000256" key="16">
    <source>
        <dbReference type="ARBA" id="ARBA00023015"/>
    </source>
</evidence>
<keyword evidence="15" id="KW-0694">RNA-binding</keyword>
<evidence type="ECO:0000256" key="12">
    <source>
        <dbReference type="ARBA" id="ARBA00022801"/>
    </source>
</evidence>
<dbReference type="InterPro" id="IPR003591">
    <property type="entry name" value="Leu-rich_rpt_typical-subtyp"/>
</dbReference>
<name>A0A1R1YPN9_9FUNG</name>
<keyword evidence="25" id="KW-1185">Reference proteome</keyword>
<evidence type="ECO:0000256" key="17">
    <source>
        <dbReference type="ARBA" id="ARBA00023163"/>
    </source>
</evidence>
<keyword evidence="9" id="KW-0540">Nuclease</keyword>
<dbReference type="GO" id="GO:0046872">
    <property type="term" value="F:metal ion binding"/>
    <property type="evidence" value="ECO:0007669"/>
    <property type="project" value="UniProtKB-KW"/>
</dbReference>
<keyword evidence="18" id="KW-0539">Nucleus</keyword>
<dbReference type="EC" id="3.1.13.4" evidence="6"/>
<evidence type="ECO:0000256" key="21">
    <source>
        <dbReference type="ARBA" id="ARBA00033317"/>
    </source>
</evidence>
<dbReference type="OrthoDB" id="428734at2759"/>
<keyword evidence="16" id="KW-0805">Transcription regulation</keyword>
<organism evidence="24 25">
    <name type="scientific">Smittium culicis</name>
    <dbReference type="NCBI Taxonomy" id="133412"/>
    <lineage>
        <taxon>Eukaryota</taxon>
        <taxon>Fungi</taxon>
        <taxon>Fungi incertae sedis</taxon>
        <taxon>Zoopagomycota</taxon>
        <taxon>Kickxellomycotina</taxon>
        <taxon>Harpellomycetes</taxon>
        <taxon>Harpellales</taxon>
        <taxon>Legeriomycetaceae</taxon>
        <taxon>Smittium</taxon>
    </lineage>
</organism>
<evidence type="ECO:0000256" key="15">
    <source>
        <dbReference type="ARBA" id="ARBA00022884"/>
    </source>
</evidence>
<dbReference type="Gene3D" id="3.80.10.10">
    <property type="entry name" value="Ribonuclease Inhibitor"/>
    <property type="match status" value="1"/>
</dbReference>
<dbReference type="AlphaFoldDB" id="A0A1R1YPN9"/>
<evidence type="ECO:0000256" key="1">
    <source>
        <dbReference type="ARBA" id="ARBA00001663"/>
    </source>
</evidence>
<dbReference type="InterPro" id="IPR050410">
    <property type="entry name" value="CCR4/nocturin_mRNA_transcr"/>
</dbReference>
<comment type="similarity">
    <text evidence="5">Belongs to the CCR4/nocturin family.</text>
</comment>
<feature type="domain" description="Endonuclease/exonuclease/phosphatase" evidence="23">
    <location>
        <begin position="691"/>
        <end position="803"/>
    </location>
</feature>
<dbReference type="InterPro" id="IPR025875">
    <property type="entry name" value="Leu-rich_rpt_4"/>
</dbReference>
<keyword evidence="17" id="KW-0804">Transcription</keyword>
<dbReference type="PANTHER" id="PTHR12121:SF100">
    <property type="entry name" value="POLY(A)-SPECIFIC RIBONUCLEASE"/>
    <property type="match status" value="1"/>
</dbReference>
<reference evidence="25" key="1">
    <citation type="submission" date="2017-01" db="EMBL/GenBank/DDBJ databases">
        <authorList>
            <person name="Wang Y."/>
            <person name="White M."/>
            <person name="Kvist S."/>
            <person name="Moncalvo J.-M."/>
        </authorList>
    </citation>
    <scope>NUCLEOTIDE SEQUENCE [LARGE SCALE GENOMIC DNA]</scope>
    <source>
        <strain evidence="25">ID-206-W2</strain>
    </source>
</reference>
<keyword evidence="11" id="KW-0677">Repeat</keyword>
<feature type="domain" description="Endonuclease/exonuclease/phosphatase" evidence="23">
    <location>
        <begin position="469"/>
        <end position="578"/>
    </location>
</feature>
<evidence type="ECO:0000256" key="11">
    <source>
        <dbReference type="ARBA" id="ARBA00022737"/>
    </source>
</evidence>
<proteinExistence type="inferred from homology"/>
<keyword evidence="13" id="KW-0269">Exonuclease</keyword>
<keyword evidence="8" id="KW-0433">Leucine-rich repeat</keyword>
<dbReference type="CDD" id="cd09097">
    <property type="entry name" value="Deadenylase_CCR4"/>
    <property type="match status" value="1"/>
</dbReference>
<dbReference type="PROSITE" id="PS51450">
    <property type="entry name" value="LRR"/>
    <property type="match status" value="2"/>
</dbReference>
<dbReference type="InterPro" id="IPR001611">
    <property type="entry name" value="Leu-rich_rpt"/>
</dbReference>
<evidence type="ECO:0000256" key="22">
    <source>
        <dbReference type="SAM" id="MobiDB-lite"/>
    </source>
</evidence>
<keyword evidence="10" id="KW-0479">Metal-binding</keyword>
<evidence type="ECO:0000256" key="20">
    <source>
        <dbReference type="ARBA" id="ARBA00031469"/>
    </source>
</evidence>
<feature type="compositionally biased region" description="Low complexity" evidence="22">
    <location>
        <begin position="297"/>
        <end position="309"/>
    </location>
</feature>
<dbReference type="Pfam" id="PF12799">
    <property type="entry name" value="LRR_4"/>
    <property type="match status" value="1"/>
</dbReference>
<accession>A0A1R1YPN9</accession>
<comment type="subcellular location">
    <subcellularLocation>
        <location evidence="4">Cytoplasm</location>
    </subcellularLocation>
    <subcellularLocation>
        <location evidence="3">Nucleus</location>
    </subcellularLocation>
</comment>
<comment type="catalytic activity">
    <reaction evidence="1">
        <text>Exonucleolytic cleavage of poly(A) to 5'-AMP.</text>
        <dbReference type="EC" id="3.1.13.4"/>
    </reaction>
</comment>
<dbReference type="InterPro" id="IPR032675">
    <property type="entry name" value="LRR_dom_sf"/>
</dbReference>
<dbReference type="GO" id="GO:0003723">
    <property type="term" value="F:RNA binding"/>
    <property type="evidence" value="ECO:0007669"/>
    <property type="project" value="UniProtKB-KW"/>
</dbReference>
<dbReference type="EMBL" id="LSSM01000448">
    <property type="protein sequence ID" value="OMJ28879.1"/>
    <property type="molecule type" value="Genomic_DNA"/>
</dbReference>
<dbReference type="PANTHER" id="PTHR12121">
    <property type="entry name" value="CARBON CATABOLITE REPRESSOR PROTEIN 4"/>
    <property type="match status" value="1"/>
</dbReference>
<evidence type="ECO:0000256" key="7">
    <source>
        <dbReference type="ARBA" id="ARBA00022490"/>
    </source>
</evidence>
<comment type="caution">
    <text evidence="24">The sequence shown here is derived from an EMBL/GenBank/DDBJ whole genome shotgun (WGS) entry which is preliminary data.</text>
</comment>
<evidence type="ECO:0000256" key="2">
    <source>
        <dbReference type="ARBA" id="ARBA00001946"/>
    </source>
</evidence>
<evidence type="ECO:0000256" key="5">
    <source>
        <dbReference type="ARBA" id="ARBA00010774"/>
    </source>
</evidence>
<evidence type="ECO:0000256" key="10">
    <source>
        <dbReference type="ARBA" id="ARBA00022723"/>
    </source>
</evidence>
<dbReference type="Proteomes" id="UP000187429">
    <property type="component" value="Unassembled WGS sequence"/>
</dbReference>
<evidence type="ECO:0000313" key="24">
    <source>
        <dbReference type="EMBL" id="OMJ28879.1"/>
    </source>
</evidence>
<dbReference type="SUPFAM" id="SSF52075">
    <property type="entry name" value="Outer arm dynein light chain 1"/>
    <property type="match status" value="1"/>
</dbReference>
<dbReference type="GO" id="GO:0005634">
    <property type="term" value="C:nucleus"/>
    <property type="evidence" value="ECO:0007669"/>
    <property type="project" value="UniProtKB-SubCell"/>
</dbReference>
<sequence length="814" mass="91102">MYYGAQPTQNNSSAISLNNANNINLSDTLNDQSSIPHYPPANSRLNFSQKHQISHSTSNLPPLPPYPFNSSKYYFLLLPYLFISFNSSPLKNTLILKYLIPLPLHIFSLIPNLDNFPQNMNSGSINQYNSAPVNSLSNQPISNHDLYNPTNSNSINHQINMENRVIYPSSQHHQIQLNIQQRSRASATPHHHAKAAMALQRNQANLAALINGNSVVTSNYQNRSITPFSHEDLNSGLIQPQTSSAIAITSPSNYQQKQSGKKTPVTPQLLRASTANSFPVSSSANRTSKSVEPKTASNSANNSQNSSISKNSGWTALDLGGIGLHSIAKELFNYSFLTKLYINHNQLTFIPDSISKLTNLEVLDVSGNILTSIPPLLGICCKLKELLLFDNRIVDIPFELGNLYQLETLGLEGNPISDPIRGILQKEGTRAAIEYLRDMAPASKAPDDRRWVVVDKTVDQNSERIVSIVSYNVLCSKYASPSYYGYCPSWALSWENRRETILSELLSLNSDIICLQEVETSEHDDFFSVKLREAGYEGIFWAKSRARTMSEKDRKSVDGCSTFYKSSLFSLVASHLLEFQPSGLKRSDFKKSEDFFNRFMTKDNICGYSVLQHKHIEGGPRFVVANAHIHWDPEFTDVKMVQTAMMMEELGHVLETYAIADQSSNNNSKPSDKKYDSIKTPKDHLISKIALLICGDFNSTPDSGLYEYLSTSKLSKKHLDMDKLEHYSDYAESGLTHNFQLKSAYSSIGEMNCTNYTPTFKGVLDYIWYSTGTLHPTGLLGSIDKEWLSTQVGFPNAHIPSDHIPLMAEFLLRQ</sequence>
<evidence type="ECO:0000313" key="25">
    <source>
        <dbReference type="Proteomes" id="UP000187429"/>
    </source>
</evidence>
<dbReference type="Gene3D" id="3.60.10.10">
    <property type="entry name" value="Endonuclease/exonuclease/phosphatase"/>
    <property type="match status" value="1"/>
</dbReference>
<feature type="compositionally biased region" description="Polar residues" evidence="22">
    <location>
        <begin position="276"/>
        <end position="290"/>
    </location>
</feature>
<evidence type="ECO:0000256" key="6">
    <source>
        <dbReference type="ARBA" id="ARBA00012161"/>
    </source>
</evidence>
<dbReference type="SUPFAM" id="SSF56219">
    <property type="entry name" value="DNase I-like"/>
    <property type="match status" value="1"/>
</dbReference>
<dbReference type="InterPro" id="IPR036691">
    <property type="entry name" value="Endo/exonu/phosph_ase_sf"/>
</dbReference>
<keyword evidence="14" id="KW-0460">Magnesium</keyword>
<evidence type="ECO:0000256" key="9">
    <source>
        <dbReference type="ARBA" id="ARBA00022722"/>
    </source>
</evidence>
<evidence type="ECO:0000256" key="3">
    <source>
        <dbReference type="ARBA" id="ARBA00004123"/>
    </source>
</evidence>
<evidence type="ECO:0000256" key="14">
    <source>
        <dbReference type="ARBA" id="ARBA00022842"/>
    </source>
</evidence>
<comment type="cofactor">
    <cofactor evidence="2">
        <name>Mg(2+)</name>
        <dbReference type="ChEBI" id="CHEBI:18420"/>
    </cofactor>
</comment>
<evidence type="ECO:0000256" key="13">
    <source>
        <dbReference type="ARBA" id="ARBA00022839"/>
    </source>
</evidence>
<keyword evidence="7" id="KW-0963">Cytoplasm</keyword>
<dbReference type="InterPro" id="IPR005135">
    <property type="entry name" value="Endo/exonuclease/phosphatase"/>
</dbReference>
<evidence type="ECO:0000256" key="4">
    <source>
        <dbReference type="ARBA" id="ARBA00004496"/>
    </source>
</evidence>
<evidence type="ECO:0000259" key="23">
    <source>
        <dbReference type="Pfam" id="PF03372"/>
    </source>
</evidence>
<evidence type="ECO:0000256" key="18">
    <source>
        <dbReference type="ARBA" id="ARBA00023242"/>
    </source>
</evidence>
<evidence type="ECO:0000256" key="8">
    <source>
        <dbReference type="ARBA" id="ARBA00022614"/>
    </source>
</evidence>
<feature type="region of interest" description="Disordered" evidence="22">
    <location>
        <begin position="276"/>
        <end position="309"/>
    </location>
</feature>
<gene>
    <name evidence="24" type="ORF">AYI69_g1639</name>
</gene>
<keyword evidence="12" id="KW-0378">Hydrolase</keyword>
<protein>
    <recommendedName>
        <fullName evidence="6">poly(A)-specific ribonuclease</fullName>
        <ecNumber evidence="6">3.1.13.4</ecNumber>
    </recommendedName>
    <alternativeName>
        <fullName evidence="19">Carbon catabolite repressor protein 4</fullName>
    </alternativeName>
    <alternativeName>
        <fullName evidence="20">Cytoplasmic deadenylase</fullName>
    </alternativeName>
    <alternativeName>
        <fullName evidence="21">Glucose-repressible alcohol dehydrogenase transcriptional effector</fullName>
    </alternativeName>
</protein>
<evidence type="ECO:0000256" key="19">
    <source>
        <dbReference type="ARBA" id="ARBA00030493"/>
    </source>
</evidence>